<name>A0A833U8L2_ACIBZ</name>
<evidence type="ECO:0000313" key="1">
    <source>
        <dbReference type="EMBL" id="KAF1010876.1"/>
    </source>
</evidence>
<organism evidence="1 2">
    <name type="scientific">Acinetobacter bereziniae</name>
    <name type="common">Acinetobacter genomosp. 10</name>
    <dbReference type="NCBI Taxonomy" id="106648"/>
    <lineage>
        <taxon>Bacteria</taxon>
        <taxon>Pseudomonadati</taxon>
        <taxon>Pseudomonadota</taxon>
        <taxon>Gammaproteobacteria</taxon>
        <taxon>Moraxellales</taxon>
        <taxon>Moraxellaceae</taxon>
        <taxon>Acinetobacter</taxon>
    </lineage>
</organism>
<reference evidence="2" key="1">
    <citation type="journal article" date="2020" name="MBio">
        <title>Horizontal gene transfer to a defensive symbiont with a reduced genome amongst a multipartite beetle microbiome.</title>
        <authorList>
            <person name="Waterworth S.C."/>
            <person name="Florez L.V."/>
            <person name="Rees E.R."/>
            <person name="Hertweck C."/>
            <person name="Kaltenpoth M."/>
            <person name="Kwan J.C."/>
        </authorList>
    </citation>
    <scope>NUCLEOTIDE SEQUENCE [LARGE SCALE GENOMIC DNA]</scope>
</reference>
<sequence length="83" mass="10105">MGIFLSKHQRINIFKYKMHKTSSLCILIAPKRFIYLINLNSINEVTKVNRIKTVFIKIKYLYFKWLYFILTISKNNYVHIVNY</sequence>
<dbReference type="EMBL" id="WNDP01000307">
    <property type="protein sequence ID" value="KAF1010876.1"/>
    <property type="molecule type" value="Genomic_DNA"/>
</dbReference>
<proteinExistence type="predicted"/>
<comment type="caution">
    <text evidence="1">The sequence shown here is derived from an EMBL/GenBank/DDBJ whole genome shotgun (WGS) entry which is preliminary data.</text>
</comment>
<gene>
    <name evidence="1" type="ORF">GAK29_05018</name>
</gene>
<dbReference type="AlphaFoldDB" id="A0A833U8L2"/>
<accession>A0A833U8L2</accession>
<evidence type="ECO:0000313" key="2">
    <source>
        <dbReference type="Proteomes" id="UP000490535"/>
    </source>
</evidence>
<protein>
    <submittedName>
        <fullName evidence="1">Uncharacterized protein</fullName>
    </submittedName>
</protein>
<dbReference type="Proteomes" id="UP000490535">
    <property type="component" value="Unassembled WGS sequence"/>
</dbReference>